<keyword evidence="4 9" id="KW-0436">Ligase</keyword>
<dbReference type="GO" id="GO:0005524">
    <property type="term" value="F:ATP binding"/>
    <property type="evidence" value="ECO:0007669"/>
    <property type="project" value="UniProtKB-KW"/>
</dbReference>
<keyword evidence="6" id="KW-0067">ATP-binding</keyword>
<dbReference type="InterPro" id="IPR019491">
    <property type="entry name" value="Lipoate_protein_ligase_C"/>
</dbReference>
<evidence type="ECO:0000256" key="2">
    <source>
        <dbReference type="ARBA" id="ARBA00005124"/>
    </source>
</evidence>
<dbReference type="EMBL" id="CP071444">
    <property type="protein sequence ID" value="QSX08483.1"/>
    <property type="molecule type" value="Genomic_DNA"/>
</dbReference>
<evidence type="ECO:0000313" key="10">
    <source>
        <dbReference type="Proteomes" id="UP000663499"/>
    </source>
</evidence>
<keyword evidence="5" id="KW-0547">Nucleotide-binding</keyword>
<evidence type="ECO:0000256" key="6">
    <source>
        <dbReference type="ARBA" id="ARBA00022840"/>
    </source>
</evidence>
<dbReference type="PANTHER" id="PTHR12561:SF3">
    <property type="entry name" value="LIPOYLTRANSFERASE 1, MITOCHONDRIAL"/>
    <property type="match status" value="1"/>
</dbReference>
<gene>
    <name evidence="9" type="ORF">J0B03_11970</name>
</gene>
<dbReference type="GO" id="GO:0017118">
    <property type="term" value="F:lipoyltransferase activity"/>
    <property type="evidence" value="ECO:0007669"/>
    <property type="project" value="TreeGrafter"/>
</dbReference>
<protein>
    <recommendedName>
        <fullName evidence="3">lipoate--protein ligase</fullName>
        <ecNumber evidence="3">6.3.1.20</ecNumber>
    </recommendedName>
</protein>
<dbReference type="SUPFAM" id="SSF55681">
    <property type="entry name" value="Class II aaRS and biotin synthetases"/>
    <property type="match status" value="1"/>
</dbReference>
<evidence type="ECO:0000259" key="8">
    <source>
        <dbReference type="PROSITE" id="PS51733"/>
    </source>
</evidence>
<dbReference type="AlphaFoldDB" id="A0A975AHX4"/>
<evidence type="ECO:0000256" key="3">
    <source>
        <dbReference type="ARBA" id="ARBA00012367"/>
    </source>
</evidence>
<dbReference type="CDD" id="cd16443">
    <property type="entry name" value="LplA"/>
    <property type="match status" value="1"/>
</dbReference>
<evidence type="ECO:0000313" key="9">
    <source>
        <dbReference type="EMBL" id="QSX08483.1"/>
    </source>
</evidence>
<dbReference type="SUPFAM" id="SSF82649">
    <property type="entry name" value="SufE/NifU"/>
    <property type="match status" value="1"/>
</dbReference>
<dbReference type="Pfam" id="PF21948">
    <property type="entry name" value="LplA-B_cat"/>
    <property type="match status" value="1"/>
</dbReference>
<name>A0A975AHX4_9FIRM</name>
<dbReference type="Pfam" id="PF10437">
    <property type="entry name" value="Lip_prot_lig_C"/>
    <property type="match status" value="1"/>
</dbReference>
<organism evidence="9 10">
    <name type="scientific">Alkalibacter rhizosphaerae</name>
    <dbReference type="NCBI Taxonomy" id="2815577"/>
    <lineage>
        <taxon>Bacteria</taxon>
        <taxon>Bacillati</taxon>
        <taxon>Bacillota</taxon>
        <taxon>Clostridia</taxon>
        <taxon>Eubacteriales</taxon>
        <taxon>Eubacteriaceae</taxon>
        <taxon>Alkalibacter</taxon>
    </lineage>
</organism>
<dbReference type="GO" id="GO:0016979">
    <property type="term" value="F:lipoate-protein ligase activity"/>
    <property type="evidence" value="ECO:0007669"/>
    <property type="project" value="UniProtKB-EC"/>
</dbReference>
<comment type="pathway">
    <text evidence="1">Protein modification; protein lipoylation via exogenous pathway; protein N(6)-(lipoyl)lysine from lipoate: step 2/2.</text>
</comment>
<dbReference type="Gene3D" id="3.30.390.50">
    <property type="entry name" value="CO dehydrogenase flavoprotein, C-terminal domain"/>
    <property type="match status" value="1"/>
</dbReference>
<keyword evidence="10" id="KW-1185">Reference proteome</keyword>
<dbReference type="GO" id="GO:0009249">
    <property type="term" value="P:protein lipoylation"/>
    <property type="evidence" value="ECO:0007669"/>
    <property type="project" value="InterPro"/>
</dbReference>
<sequence length="328" mass="38270">MKYIKTDWSMPYYNMAFEEYLLNDMPPEDYVFFYIHRPSIIVGKHQNTIEEVNKEYVDDQGLVVSRRLSGGGAVYHDEGNLNFSFVLQAGKEDVNNFRKFTKPIILALEKIGIKAELSGRNDITIDGKKFSGNAQFARRNRLLHHGTLLFDSQMSNLTKALQVKDLKIQSKGVKSVRSRVTNIKPYLTKDISIQEFQQYLVEYMGELNPMDEIFLSDQDMKNIEEKVTQKFSTWDWNWGISPDFDIQNMAKFDCGIIDVRLNVSEGKIKNIKIFGDFFVRRPIEELEAKLTHQIYRRDALMKTLETIDLNDFFFGLDKKAFVEFLCQQ</sequence>
<dbReference type="PROSITE" id="PS51733">
    <property type="entry name" value="BPL_LPL_CATALYTIC"/>
    <property type="match status" value="1"/>
</dbReference>
<dbReference type="Proteomes" id="UP000663499">
    <property type="component" value="Chromosome"/>
</dbReference>
<dbReference type="InterPro" id="IPR004562">
    <property type="entry name" value="LipoylTrfase_LipoateP_Ligase"/>
</dbReference>
<dbReference type="KEGG" id="alka:J0B03_11970"/>
<dbReference type="NCBIfam" id="TIGR00545">
    <property type="entry name" value="lipoyltrans"/>
    <property type="match status" value="1"/>
</dbReference>
<dbReference type="GO" id="GO:0005737">
    <property type="term" value="C:cytoplasm"/>
    <property type="evidence" value="ECO:0007669"/>
    <property type="project" value="TreeGrafter"/>
</dbReference>
<evidence type="ECO:0000256" key="1">
    <source>
        <dbReference type="ARBA" id="ARBA00005085"/>
    </source>
</evidence>
<evidence type="ECO:0000256" key="5">
    <source>
        <dbReference type="ARBA" id="ARBA00022741"/>
    </source>
</evidence>
<feature type="domain" description="BPL/LPL catalytic" evidence="8">
    <location>
        <begin position="25"/>
        <end position="212"/>
    </location>
</feature>
<comment type="catalytic activity">
    <reaction evidence="7">
        <text>L-lysyl-[lipoyl-carrier protein] + (R)-lipoate + ATP = N(6)-[(R)-lipoyl]-L-lysyl-[lipoyl-carrier protein] + AMP + diphosphate + H(+)</text>
        <dbReference type="Rhea" id="RHEA:49288"/>
        <dbReference type="Rhea" id="RHEA-COMP:10500"/>
        <dbReference type="Rhea" id="RHEA-COMP:10502"/>
        <dbReference type="ChEBI" id="CHEBI:15378"/>
        <dbReference type="ChEBI" id="CHEBI:29969"/>
        <dbReference type="ChEBI" id="CHEBI:30616"/>
        <dbReference type="ChEBI" id="CHEBI:33019"/>
        <dbReference type="ChEBI" id="CHEBI:83088"/>
        <dbReference type="ChEBI" id="CHEBI:83099"/>
        <dbReference type="ChEBI" id="CHEBI:456215"/>
        <dbReference type="EC" id="6.3.1.20"/>
    </reaction>
</comment>
<proteinExistence type="predicted"/>
<dbReference type="PANTHER" id="PTHR12561">
    <property type="entry name" value="LIPOATE-PROTEIN LIGASE"/>
    <property type="match status" value="1"/>
</dbReference>
<evidence type="ECO:0000256" key="7">
    <source>
        <dbReference type="ARBA" id="ARBA00048037"/>
    </source>
</evidence>
<dbReference type="InterPro" id="IPR045864">
    <property type="entry name" value="aa-tRNA-synth_II/BPL/LPL"/>
</dbReference>
<accession>A0A975AHX4</accession>
<dbReference type="EC" id="6.3.1.20" evidence="3"/>
<reference evidence="9" key="1">
    <citation type="submission" date="2021-03" db="EMBL/GenBank/DDBJ databases">
        <title>Alkalibacter marinus sp. nov., isolated from tidal flat sediment.</title>
        <authorList>
            <person name="Namirimu T."/>
            <person name="Yang J.-A."/>
            <person name="Yang S.-H."/>
            <person name="Kim Y.-J."/>
            <person name="Kwon K.K."/>
        </authorList>
    </citation>
    <scope>NUCLEOTIDE SEQUENCE</scope>
    <source>
        <strain evidence="9">ES005</strain>
    </source>
</reference>
<dbReference type="FunFam" id="3.30.930.10:FF:000072">
    <property type="entry name" value="Lipoate--protein ligase"/>
    <property type="match status" value="1"/>
</dbReference>
<dbReference type="InterPro" id="IPR004143">
    <property type="entry name" value="BPL_LPL_catalytic"/>
</dbReference>
<dbReference type="RefSeq" id="WP_207299824.1">
    <property type="nucleotide sequence ID" value="NZ_CP071444.1"/>
</dbReference>
<dbReference type="Gene3D" id="3.30.930.10">
    <property type="entry name" value="Bira Bifunctional Protein, Domain 2"/>
    <property type="match status" value="1"/>
</dbReference>
<comment type="pathway">
    <text evidence="2">Protein modification; protein lipoylation via exogenous pathway; protein N(6)-(lipoyl)lysine from lipoate: step 1/2.</text>
</comment>
<evidence type="ECO:0000256" key="4">
    <source>
        <dbReference type="ARBA" id="ARBA00022598"/>
    </source>
</evidence>